<comment type="caution">
    <text evidence="1">The sequence shown here is derived from an EMBL/GenBank/DDBJ whole genome shotgun (WGS) entry which is preliminary data.</text>
</comment>
<dbReference type="AlphaFoldDB" id="A0A6L2NBJ4"/>
<sequence length="234" mass="26421">MSMGESDELNIPDGMPVNPALRPLLSLNFICTLSVFSNRRSCDLFGEVIWYSVRPPSTGCSGGPSEYDASHVEKLREVIISLRRPPLSVLYVAGLSNVRKHAGRAFILKDSEGMVITMAEFLRLPNFKWCKITADALLPPGAARVTYMAPPANRLEDIPSKSSEMLVAEIPCRKVLDDKERKKRKAEEKTVAHAPEQRWLFLRVLVGKATVKRRGFAFSQKWWLFQTKYLLLTL</sequence>
<name>A0A6L2NBJ4_TANCI</name>
<proteinExistence type="predicted"/>
<accession>A0A6L2NBJ4</accession>
<dbReference type="EMBL" id="BKCJ010008718">
    <property type="protein sequence ID" value="GEU83616.1"/>
    <property type="molecule type" value="Genomic_DNA"/>
</dbReference>
<protein>
    <submittedName>
        <fullName evidence="1">Uncharacterized protein</fullName>
    </submittedName>
</protein>
<gene>
    <name evidence="1" type="ORF">Tci_055594</name>
</gene>
<reference evidence="1" key="1">
    <citation type="journal article" date="2019" name="Sci. Rep.">
        <title>Draft genome of Tanacetum cinerariifolium, the natural source of mosquito coil.</title>
        <authorList>
            <person name="Yamashiro T."/>
            <person name="Shiraishi A."/>
            <person name="Satake H."/>
            <person name="Nakayama K."/>
        </authorList>
    </citation>
    <scope>NUCLEOTIDE SEQUENCE</scope>
</reference>
<evidence type="ECO:0000313" key="1">
    <source>
        <dbReference type="EMBL" id="GEU83616.1"/>
    </source>
</evidence>
<organism evidence="1">
    <name type="scientific">Tanacetum cinerariifolium</name>
    <name type="common">Dalmatian daisy</name>
    <name type="synonym">Chrysanthemum cinerariifolium</name>
    <dbReference type="NCBI Taxonomy" id="118510"/>
    <lineage>
        <taxon>Eukaryota</taxon>
        <taxon>Viridiplantae</taxon>
        <taxon>Streptophyta</taxon>
        <taxon>Embryophyta</taxon>
        <taxon>Tracheophyta</taxon>
        <taxon>Spermatophyta</taxon>
        <taxon>Magnoliopsida</taxon>
        <taxon>eudicotyledons</taxon>
        <taxon>Gunneridae</taxon>
        <taxon>Pentapetalae</taxon>
        <taxon>asterids</taxon>
        <taxon>campanulids</taxon>
        <taxon>Asterales</taxon>
        <taxon>Asteraceae</taxon>
        <taxon>Asteroideae</taxon>
        <taxon>Anthemideae</taxon>
        <taxon>Anthemidinae</taxon>
        <taxon>Tanacetum</taxon>
    </lineage>
</organism>